<proteinExistence type="predicted"/>
<dbReference type="SUPFAM" id="SSF55073">
    <property type="entry name" value="Nucleotide cyclase"/>
    <property type="match status" value="2"/>
</dbReference>
<dbReference type="PROSITE" id="PS50887">
    <property type="entry name" value="GGDEF"/>
    <property type="match status" value="1"/>
</dbReference>
<dbReference type="CDD" id="cd01948">
    <property type="entry name" value="EAL"/>
    <property type="match status" value="1"/>
</dbReference>
<feature type="domain" description="GGDEF" evidence="2">
    <location>
        <begin position="318"/>
        <end position="443"/>
    </location>
</feature>
<evidence type="ECO:0000259" key="2">
    <source>
        <dbReference type="PROSITE" id="PS50887"/>
    </source>
</evidence>
<dbReference type="Pfam" id="PF01590">
    <property type="entry name" value="GAF"/>
    <property type="match status" value="1"/>
</dbReference>
<dbReference type="NCBIfam" id="TIGR00254">
    <property type="entry name" value="GGDEF"/>
    <property type="match status" value="1"/>
</dbReference>
<dbReference type="Gene3D" id="3.30.450.40">
    <property type="match status" value="1"/>
</dbReference>
<dbReference type="SMART" id="SM00267">
    <property type="entry name" value="GGDEF"/>
    <property type="match status" value="1"/>
</dbReference>
<dbReference type="SUPFAM" id="SSF55785">
    <property type="entry name" value="PYP-like sensor domain (PAS domain)"/>
    <property type="match status" value="1"/>
</dbReference>
<evidence type="ECO:0000313" key="3">
    <source>
        <dbReference type="EMBL" id="MBM6923119.1"/>
    </source>
</evidence>
<dbReference type="EMBL" id="JACSNR010000004">
    <property type="protein sequence ID" value="MBM6923119.1"/>
    <property type="molecule type" value="Genomic_DNA"/>
</dbReference>
<sequence>MEYLLNFFEDLDEMVYISDMETNELVYMNRHLRNALGFENHAQYQGQMCYKVLQGYDQPCSFCTNHILEPNHFHSWTHINPVMNKRFLIKDSVFYYDDRKYRIEIAIDVDSEVVCQTPYYYARSESILNGCLQQAFSDASPEAALGQILSYVGRTFSCDRVYIFELDGDSANNTYEWCDPSAAPQQEILQNLPISFISWWIDLFEKNELVMIRDLEEIRTEYPAAYAVLKPQKIERLAAGPILSDGKLVGFFGVDNPDPDMMGLIASLLKMIGYFVISLLQRRDLLKHLNTLSFHDPLTGAYNRNALFEHNTFADKCKTMGVVYCDITGLKQVNDSMGHDAGDLLIRHSYQLIRNELDTPWVYRTGGDEFVAVFPDIEQEAFWTKVSDLHAAVHKSKQHIAVGYAWCGEQPFSVEAMISRADKVMYQDKRDYYAANRMLPGVERRREADRVPVLAHDGDSLFYNFLHTTYYDAEMVFRSISQQNTTAYFYFGDMQKNIFYVSDNMRDEFGFQSNIVPGLLQAWAQRITSVKYRDMYWEELDSMIKEKRSIHDLRYQVRDTNGKSMWVRCYGILKWNEDKTLPLFFSGRVSHQDDAFVIDPVTNFPREQALLSYLDEVKGKKSTALAIGFSFNSIAEINSTRGRTYSDHLVENIATDLMEKLSDKMSFYRLEGMRCAAILDAGCTESREELVEQIRAIVDSWYHLMGISLQHTCSFAVMEYPQSNLMPADFLGQLVSLIRVAKHDTKQLYAGYSESNIERVKYMSNMALALSRDVLCGMENFRIVIQPIVSTLNGRAIGGEVLLRWKFGGKDVSPAVFVPMLEKDNMIHLAGRWVFEQAVCACMRLVSYDPDFYLSFNVSLYQLSDSHFLDFMEETLGKYQVDGCHLVAEMTESCMDEKPEYCCTLSQSAGSWASALHWTISAAAILHSGCCFSIPPTSSSWIVPCWVKWWNRLIR</sequence>
<dbReference type="SMART" id="SM00052">
    <property type="entry name" value="EAL"/>
    <property type="match status" value="1"/>
</dbReference>
<dbReference type="InterPro" id="IPR043128">
    <property type="entry name" value="Rev_trsase/Diguanyl_cyclase"/>
</dbReference>
<dbReference type="RefSeq" id="WP_204720376.1">
    <property type="nucleotide sequence ID" value="NZ_JACSNR010000004.1"/>
</dbReference>
<dbReference type="InterPro" id="IPR000160">
    <property type="entry name" value="GGDEF_dom"/>
</dbReference>
<organism evidence="3 4">
    <name type="scientific">Hydrogenoanaerobacterium saccharovorans</name>
    <dbReference type="NCBI Taxonomy" id="474960"/>
    <lineage>
        <taxon>Bacteria</taxon>
        <taxon>Bacillati</taxon>
        <taxon>Bacillota</taxon>
        <taxon>Clostridia</taxon>
        <taxon>Eubacteriales</taxon>
        <taxon>Oscillospiraceae</taxon>
        <taxon>Hydrogenoanaerobacterium</taxon>
    </lineage>
</organism>
<evidence type="ECO:0000259" key="1">
    <source>
        <dbReference type="PROSITE" id="PS50883"/>
    </source>
</evidence>
<gene>
    <name evidence="3" type="ORF">H9X81_05350</name>
</gene>
<dbReference type="PANTHER" id="PTHR33121">
    <property type="entry name" value="CYCLIC DI-GMP PHOSPHODIESTERASE PDEF"/>
    <property type="match status" value="1"/>
</dbReference>
<protein>
    <submittedName>
        <fullName evidence="3">Diguanylate cyclase</fullName>
    </submittedName>
</protein>
<dbReference type="Pfam" id="PF00990">
    <property type="entry name" value="GGDEF"/>
    <property type="match status" value="1"/>
</dbReference>
<dbReference type="Gene3D" id="3.20.20.450">
    <property type="entry name" value="EAL domain"/>
    <property type="match status" value="1"/>
</dbReference>
<feature type="domain" description="EAL" evidence="1">
    <location>
        <begin position="759"/>
        <end position="955"/>
    </location>
</feature>
<name>A0ABS2GN39_9FIRM</name>
<keyword evidence="4" id="KW-1185">Reference proteome</keyword>
<dbReference type="InterPro" id="IPR003018">
    <property type="entry name" value="GAF"/>
</dbReference>
<dbReference type="InterPro" id="IPR035919">
    <property type="entry name" value="EAL_sf"/>
</dbReference>
<evidence type="ECO:0000313" key="4">
    <source>
        <dbReference type="Proteomes" id="UP000724149"/>
    </source>
</evidence>
<dbReference type="SUPFAM" id="SSF141868">
    <property type="entry name" value="EAL domain-like"/>
    <property type="match status" value="1"/>
</dbReference>
<dbReference type="SUPFAM" id="SSF55781">
    <property type="entry name" value="GAF domain-like"/>
    <property type="match status" value="1"/>
</dbReference>
<comment type="caution">
    <text evidence="3">The sequence shown here is derived from an EMBL/GenBank/DDBJ whole genome shotgun (WGS) entry which is preliminary data.</text>
</comment>
<dbReference type="InterPro" id="IPR029016">
    <property type="entry name" value="GAF-like_dom_sf"/>
</dbReference>
<dbReference type="CDD" id="cd01949">
    <property type="entry name" value="GGDEF"/>
    <property type="match status" value="1"/>
</dbReference>
<dbReference type="InterPro" id="IPR050706">
    <property type="entry name" value="Cyclic-di-GMP_PDE-like"/>
</dbReference>
<accession>A0ABS2GN39</accession>
<dbReference type="InterPro" id="IPR029787">
    <property type="entry name" value="Nucleotide_cyclase"/>
</dbReference>
<dbReference type="InterPro" id="IPR001633">
    <property type="entry name" value="EAL_dom"/>
</dbReference>
<dbReference type="Proteomes" id="UP000724149">
    <property type="component" value="Unassembled WGS sequence"/>
</dbReference>
<dbReference type="Gene3D" id="3.30.450.20">
    <property type="entry name" value="PAS domain"/>
    <property type="match status" value="1"/>
</dbReference>
<dbReference type="InterPro" id="IPR035965">
    <property type="entry name" value="PAS-like_dom_sf"/>
</dbReference>
<reference evidence="3 4" key="1">
    <citation type="journal article" date="2021" name="Sci. Rep.">
        <title>The distribution of antibiotic resistance genes in chicken gut microbiota commensals.</title>
        <authorList>
            <person name="Juricova H."/>
            <person name="Matiasovicova J."/>
            <person name="Kubasova T."/>
            <person name="Cejkova D."/>
            <person name="Rychlik I."/>
        </authorList>
    </citation>
    <scope>NUCLEOTIDE SEQUENCE [LARGE SCALE GENOMIC DNA]</scope>
    <source>
        <strain evidence="3 4">An564</strain>
    </source>
</reference>
<dbReference type="PROSITE" id="PS50883">
    <property type="entry name" value="EAL"/>
    <property type="match status" value="1"/>
</dbReference>
<dbReference type="Pfam" id="PF00563">
    <property type="entry name" value="EAL"/>
    <property type="match status" value="1"/>
</dbReference>
<dbReference type="PANTHER" id="PTHR33121:SF79">
    <property type="entry name" value="CYCLIC DI-GMP PHOSPHODIESTERASE PDED-RELATED"/>
    <property type="match status" value="1"/>
</dbReference>
<dbReference type="Gene3D" id="3.30.70.270">
    <property type="match status" value="2"/>
</dbReference>